<dbReference type="CDD" id="cd01561">
    <property type="entry name" value="CBS_like"/>
    <property type="match status" value="1"/>
</dbReference>
<dbReference type="PROSITE" id="PS51371">
    <property type="entry name" value="CBS"/>
    <property type="match status" value="1"/>
</dbReference>
<dbReference type="InterPro" id="IPR005856">
    <property type="entry name" value="Cys_synth"/>
</dbReference>
<dbReference type="InterPro" id="IPR050214">
    <property type="entry name" value="Cys_Synth/Cystath_Beta-Synth"/>
</dbReference>
<evidence type="ECO:0000256" key="12">
    <source>
        <dbReference type="ARBA" id="ARBA00047490"/>
    </source>
</evidence>
<evidence type="ECO:0000259" key="17">
    <source>
        <dbReference type="PROSITE" id="PS51371"/>
    </source>
</evidence>
<dbReference type="NCBIfam" id="TIGR01136">
    <property type="entry name" value="cysKM"/>
    <property type="match status" value="1"/>
</dbReference>
<dbReference type="GO" id="GO:0005737">
    <property type="term" value="C:cytoplasm"/>
    <property type="evidence" value="ECO:0007669"/>
    <property type="project" value="InterPro"/>
</dbReference>
<keyword evidence="9" id="KW-0198">Cysteine biosynthesis</keyword>
<dbReference type="EMBL" id="MFJF01000019">
    <property type="protein sequence ID" value="OGG06052.1"/>
    <property type="molecule type" value="Genomic_DNA"/>
</dbReference>
<evidence type="ECO:0000313" key="19">
    <source>
        <dbReference type="Proteomes" id="UP000177354"/>
    </source>
</evidence>
<feature type="binding site" evidence="14">
    <location>
        <begin position="180"/>
        <end position="184"/>
    </location>
    <ligand>
        <name>pyridoxal 5'-phosphate</name>
        <dbReference type="ChEBI" id="CHEBI:597326"/>
    </ligand>
</feature>
<evidence type="ECO:0000256" key="4">
    <source>
        <dbReference type="ARBA" id="ARBA00012041"/>
    </source>
</evidence>
<dbReference type="UniPathway" id="UPA00136">
    <property type="reaction ID" value="UER00201"/>
</dbReference>
<evidence type="ECO:0000256" key="14">
    <source>
        <dbReference type="PIRSR" id="PIRSR605856-50"/>
    </source>
</evidence>
<dbReference type="InterPro" id="IPR000644">
    <property type="entry name" value="CBS_dom"/>
</dbReference>
<evidence type="ECO:0000256" key="10">
    <source>
        <dbReference type="ARBA" id="ARBA00023239"/>
    </source>
</evidence>
<dbReference type="GO" id="GO:0004124">
    <property type="term" value="F:cysteine synthase activity"/>
    <property type="evidence" value="ECO:0007669"/>
    <property type="project" value="InterPro"/>
</dbReference>
<dbReference type="EC" id="4.2.1.22" evidence="4 13"/>
<dbReference type="Pfam" id="PF00571">
    <property type="entry name" value="CBS"/>
    <property type="match status" value="2"/>
</dbReference>
<evidence type="ECO:0000313" key="18">
    <source>
        <dbReference type="EMBL" id="OGG06052.1"/>
    </source>
</evidence>
<dbReference type="FunFam" id="3.40.50.1100:FF:000118">
    <property type="entry name" value="Related to CYS4-cystathionine beta-synthase"/>
    <property type="match status" value="1"/>
</dbReference>
<evidence type="ECO:0000256" key="7">
    <source>
        <dbReference type="ARBA" id="ARBA00022898"/>
    </source>
</evidence>
<dbReference type="InterPro" id="IPR036052">
    <property type="entry name" value="TrpB-like_PALP_sf"/>
</dbReference>
<evidence type="ECO:0000256" key="3">
    <source>
        <dbReference type="ARBA" id="ARBA00007103"/>
    </source>
</evidence>
<keyword evidence="5" id="KW-0028">Amino-acid biosynthesis</keyword>
<dbReference type="FunFam" id="3.40.50.1100:FF:000003">
    <property type="entry name" value="Cystathionine beta-synthase"/>
    <property type="match status" value="1"/>
</dbReference>
<dbReference type="SMART" id="SM00116">
    <property type="entry name" value="CBS"/>
    <property type="match status" value="2"/>
</dbReference>
<accession>A0A1F5Z1Q6</accession>
<dbReference type="InterPro" id="IPR005857">
    <property type="entry name" value="Cysta_beta_synth"/>
</dbReference>
<proteinExistence type="inferred from homology"/>
<keyword evidence="6" id="KW-0808">Transferase</keyword>
<dbReference type="SUPFAM" id="SSF53686">
    <property type="entry name" value="Tryptophan synthase beta subunit-like PLP-dependent enzymes"/>
    <property type="match status" value="1"/>
</dbReference>
<evidence type="ECO:0000256" key="6">
    <source>
        <dbReference type="ARBA" id="ARBA00022679"/>
    </source>
</evidence>
<evidence type="ECO:0000256" key="9">
    <source>
        <dbReference type="ARBA" id="ARBA00023192"/>
    </source>
</evidence>
<dbReference type="GO" id="GO:0006535">
    <property type="term" value="P:cysteine biosynthetic process from serine"/>
    <property type="evidence" value="ECO:0007669"/>
    <property type="project" value="InterPro"/>
</dbReference>
<evidence type="ECO:0000256" key="15">
    <source>
        <dbReference type="PIRSR" id="PIRSR605856-51"/>
    </source>
</evidence>
<evidence type="ECO:0000256" key="11">
    <source>
        <dbReference type="ARBA" id="ARBA00026192"/>
    </source>
</evidence>
<evidence type="ECO:0000256" key="1">
    <source>
        <dbReference type="ARBA" id="ARBA00001933"/>
    </source>
</evidence>
<name>A0A1F5Z1Q6_9BACT</name>
<dbReference type="Pfam" id="PF00291">
    <property type="entry name" value="PALP"/>
    <property type="match status" value="1"/>
</dbReference>
<evidence type="ECO:0000256" key="8">
    <source>
        <dbReference type="ARBA" id="ARBA00023122"/>
    </source>
</evidence>
<evidence type="ECO:0000256" key="13">
    <source>
        <dbReference type="NCBIfam" id="TIGR01137"/>
    </source>
</evidence>
<dbReference type="NCBIfam" id="TIGR01137">
    <property type="entry name" value="cysta_beta"/>
    <property type="match status" value="1"/>
</dbReference>
<feature type="modified residue" description="N6-(pyridoxal phosphate)lysine" evidence="15">
    <location>
        <position position="43"/>
    </location>
</feature>
<dbReference type="InterPro" id="IPR001926">
    <property type="entry name" value="TrpB-like_PALP"/>
</dbReference>
<dbReference type="Gene3D" id="3.40.50.1100">
    <property type="match status" value="2"/>
</dbReference>
<comment type="caution">
    <text evidence="18">The sequence shown here is derived from an EMBL/GenBank/DDBJ whole genome shotgun (WGS) entry which is preliminary data.</text>
</comment>
<protein>
    <recommendedName>
        <fullName evidence="11 13">Cystathionine beta-synthase</fullName>
        <ecNumber evidence="4 13">4.2.1.22</ecNumber>
    </recommendedName>
</protein>
<organism evidence="18 19">
    <name type="scientific">Candidatus Gottesmanbacteria bacterium RIFCSPHIGHO2_01_FULL_40_15</name>
    <dbReference type="NCBI Taxonomy" id="1798376"/>
    <lineage>
        <taxon>Bacteria</taxon>
        <taxon>Candidatus Gottesmaniibacteriota</taxon>
    </lineage>
</organism>
<dbReference type="PANTHER" id="PTHR10314">
    <property type="entry name" value="CYSTATHIONINE BETA-SYNTHASE"/>
    <property type="match status" value="1"/>
</dbReference>
<comment type="pathway">
    <text evidence="2">Amino-acid biosynthesis; L-cysteine biosynthesis; L-cysteine from L-homocysteine and L-serine: step 1/2.</text>
</comment>
<sequence length="448" mass="49567">MYYNNILEVVGNTPLVRINKLNPNPRVLMLVKLEFLNPGGSIKDRIGLPMVEKAEKEGNLNKGGTIVEPTSGNTGVGLAMAAAIKGYRTIFVMPDKMSEEKRNLLRAYGAKVIMTPTAVEPQDSRSYYNVSEKITRETKGGFKPDQYSNPANPEAHFMTTGPEIWEQTEGKVTHVIIGMGTGGTISGVGRYLKKKNNKIKIIGVDPEGSVYYHYFKTGKLPKILTTYKVEGIGEDFLPETMDFSVIDDVIVVSDKESFITARQLAREEGILAGGSSGLALAGARKVARRIKEGIVAVILPDSGKNYLTKFFNDNWMRDHGFLDGEDESVRQLLNKKLHFITVQSQSTPREAIKMMQKFQISQLPVMEGKKVIGTITESILIKSLYGKAKIPVTVEEIMDRDFITLPDTASEAQLVSALRDKEMVIITDKKGKPIDVLTRIDFLSSLSA</sequence>
<dbReference type="InterPro" id="IPR046342">
    <property type="entry name" value="CBS_dom_sf"/>
</dbReference>
<dbReference type="PROSITE" id="PS00901">
    <property type="entry name" value="CYS_SYNTHASE"/>
    <property type="match status" value="1"/>
</dbReference>
<dbReference type="GO" id="GO:0019343">
    <property type="term" value="P:cysteine biosynthetic process via cystathionine"/>
    <property type="evidence" value="ECO:0007669"/>
    <property type="project" value="InterPro"/>
</dbReference>
<evidence type="ECO:0000256" key="2">
    <source>
        <dbReference type="ARBA" id="ARBA00005003"/>
    </source>
</evidence>
<evidence type="ECO:0000256" key="5">
    <source>
        <dbReference type="ARBA" id="ARBA00022605"/>
    </source>
</evidence>
<keyword evidence="7 14" id="KW-0663">Pyridoxal phosphate</keyword>
<feature type="domain" description="CBS" evidence="17">
    <location>
        <begin position="333"/>
        <end position="392"/>
    </location>
</feature>
<keyword evidence="10" id="KW-0456">Lyase</keyword>
<dbReference type="GO" id="GO:0004122">
    <property type="term" value="F:cystathionine beta-synthase activity"/>
    <property type="evidence" value="ECO:0007669"/>
    <property type="project" value="UniProtKB-UniRule"/>
</dbReference>
<keyword evidence="8 16" id="KW-0129">CBS domain</keyword>
<dbReference type="InterPro" id="IPR001216">
    <property type="entry name" value="P-phosphate_BS"/>
</dbReference>
<comment type="catalytic activity">
    <reaction evidence="12">
        <text>L-homocysteine + L-serine = L,L-cystathionine + H2O</text>
        <dbReference type="Rhea" id="RHEA:10112"/>
        <dbReference type="ChEBI" id="CHEBI:15377"/>
        <dbReference type="ChEBI" id="CHEBI:33384"/>
        <dbReference type="ChEBI" id="CHEBI:58161"/>
        <dbReference type="ChEBI" id="CHEBI:58199"/>
        <dbReference type="EC" id="4.2.1.22"/>
    </reaction>
</comment>
<dbReference type="Gene3D" id="3.10.580.10">
    <property type="entry name" value="CBS-domain"/>
    <property type="match status" value="1"/>
</dbReference>
<dbReference type="SUPFAM" id="SSF54631">
    <property type="entry name" value="CBS-domain pair"/>
    <property type="match status" value="1"/>
</dbReference>
<feature type="binding site" evidence="14">
    <location>
        <position position="73"/>
    </location>
    <ligand>
        <name>pyridoxal 5'-phosphate</name>
        <dbReference type="ChEBI" id="CHEBI:597326"/>
    </ligand>
</feature>
<dbReference type="AlphaFoldDB" id="A0A1F5Z1Q6"/>
<reference evidence="18 19" key="1">
    <citation type="journal article" date="2016" name="Nat. Commun.">
        <title>Thousands of microbial genomes shed light on interconnected biogeochemical processes in an aquifer system.</title>
        <authorList>
            <person name="Anantharaman K."/>
            <person name="Brown C.T."/>
            <person name="Hug L.A."/>
            <person name="Sharon I."/>
            <person name="Castelle C.J."/>
            <person name="Probst A.J."/>
            <person name="Thomas B.C."/>
            <person name="Singh A."/>
            <person name="Wilkins M.J."/>
            <person name="Karaoz U."/>
            <person name="Brodie E.L."/>
            <person name="Williams K.H."/>
            <person name="Hubbard S.S."/>
            <person name="Banfield J.F."/>
        </authorList>
    </citation>
    <scope>NUCLEOTIDE SEQUENCE [LARGE SCALE GENOMIC DNA]</scope>
</reference>
<comment type="cofactor">
    <cofactor evidence="1 14">
        <name>pyridoxal 5'-phosphate</name>
        <dbReference type="ChEBI" id="CHEBI:597326"/>
    </cofactor>
</comment>
<gene>
    <name evidence="18" type="ORF">A2777_00870</name>
</gene>
<evidence type="ECO:0000256" key="16">
    <source>
        <dbReference type="PROSITE-ProRule" id="PRU00703"/>
    </source>
</evidence>
<feature type="binding site" evidence="14">
    <location>
        <position position="275"/>
    </location>
    <ligand>
        <name>pyridoxal 5'-phosphate</name>
        <dbReference type="ChEBI" id="CHEBI:597326"/>
    </ligand>
</feature>
<comment type="similarity">
    <text evidence="3">Belongs to the cysteine synthase/cystathionine beta-synthase family.</text>
</comment>
<dbReference type="Proteomes" id="UP000177354">
    <property type="component" value="Unassembled WGS sequence"/>
</dbReference>